<dbReference type="EMBL" id="HBIJ01013864">
    <property type="protein sequence ID" value="CAE0368557.1"/>
    <property type="molecule type" value="Transcribed_RNA"/>
</dbReference>
<dbReference type="PANTHER" id="PTHR45748">
    <property type="entry name" value="1-PHOSPHATIDYLINOSITOL 3-PHOSPHATE 5-KINASE-RELATED"/>
    <property type="match status" value="1"/>
</dbReference>
<dbReference type="Gene3D" id="3.30.810.10">
    <property type="entry name" value="2-Layer Sandwich"/>
    <property type="match status" value="1"/>
</dbReference>
<feature type="region of interest" description="Disordered" evidence="11">
    <location>
        <begin position="248"/>
        <end position="267"/>
    </location>
</feature>
<evidence type="ECO:0000256" key="2">
    <source>
        <dbReference type="ARBA" id="ARBA00022679"/>
    </source>
</evidence>
<dbReference type="Pfam" id="PF00118">
    <property type="entry name" value="Cpn60_TCP1"/>
    <property type="match status" value="1"/>
</dbReference>
<dbReference type="SUPFAM" id="SSF54849">
    <property type="entry name" value="GroEL-intermediate domain like"/>
    <property type="match status" value="1"/>
</dbReference>
<evidence type="ECO:0000256" key="10">
    <source>
        <dbReference type="PROSITE-ProRule" id="PRU00781"/>
    </source>
</evidence>
<reference evidence="14" key="1">
    <citation type="submission" date="2021-01" db="EMBL/GenBank/DDBJ databases">
        <authorList>
            <person name="Corre E."/>
            <person name="Pelletier E."/>
            <person name="Niang G."/>
            <person name="Scheremetjew M."/>
            <person name="Finn R."/>
            <person name="Kale V."/>
            <person name="Holt S."/>
            <person name="Cochrane G."/>
            <person name="Meng A."/>
            <person name="Brown T."/>
            <person name="Cohen L."/>
        </authorList>
    </citation>
    <scope>NUCLEOTIDE SEQUENCE</scope>
    <source>
        <strain evidence="14">CCMP1510</strain>
    </source>
</reference>
<dbReference type="InterPro" id="IPR002498">
    <property type="entry name" value="PInositol-4-P-4/5-kinase_core"/>
</dbReference>
<sequence length="1749" mass="198882">MNSTIDSKQNSKKDNSRTDSKRKDVAVSQDEGLWQHSAGRTSWMLNLLLPSSSKSEVQQNTDNIKFTSFPAPSESKKKSTLLTGLSLLPNDPPSEDEEEVFTQVSSSQGYSSHTSKSVLNNRFGNSQTQHLNPLYADDLSVLKKEPLMSTLGSAKAGSTASMPSRIVPFSREYWMPDRLCRMCYECELPFNVFRRKHHCRFCGQIFCHSCSSYFVDGRLFLLIGMVRACRLCHNQIVNNQERLTDSSSGSIAAYRQRQQQEQQSQIIDHQDEVTSRAILPQDTSFVSASLYKQMNESLIGKNPHGTSVFKKTNTGTTDVDDGRRLMLKLNSSRRIDQNGVDGRIIKEEENIIENTDTQMLHSRSTAPSAQTNALRIMASERLEYMVNQLLHSDWSLRKQPLNVWSRTVLHLAQHVCNTIDPDVRMNEDDMDVRRYVKIKTIPGGSSKECVYVDGIVFRKDVVHKNMRKSACNPRILLIAGGIEFQRSHSKMSTFSTLMEQEQKYTQIIVEKIVRLEPQVVLVGQNISRQAQECLCKHDIIVLQHVKMKVMHKIARLTSSRIFTSTDHVASMGQHIHTSLGSCHRFQAVAFPTEKLLFLSNDTENKKLVDESIKSSSLVPQVRRVRGHGYINLIYFTGCPRNLGCTLLLRGANKSVLGKIKSIISFTIFLAYHLRLECSYLSDRCAFINLPQYDSNPSFNRKFFVSISLAVDFKFTELFSASLHEKKQHDKAIHQWGWCESSPYYHQSIFVTTLWMQQQTQLSPAVVRGYVYYTAHDICLGQFLLEICHDSRVNTDAKRSCDLKQLIYHKDGILEITLRRGSDSILSVPQSSSQETNIEQNDTANIFMWSHCKKCECTRDKCILSEDSWRMSFGKFIEITFYNHLAVCNSSTCQHKIHGDHILFFGWRSYVIQIEYFDTKLMSIHQCQPFDTMSYQKELADKCSDFQSIAQCIHQTFLEKAHELRLCFLAKKDSLILYASTEPNSDETNDDSSVLNDISNVKSDIEYILSAIDLLKAEIQSHGQWIDNYIKSELMNSEANTSVLVGYPSKLRRALLMRATNWNRRLSLLGQFVNSMDQNQINFALKEASSTTSGNNSNAIGSISMLSELERLQAFTDTTSILSSKLDEYSNASTYEDVEDFHFGISNEDDIDYDKFNTSNESGEVKNDVPENMSVADEETNVLNFVEKHSAVDSAESNDPSRKDSSVTIEKSDSANTVVGTKRNDKLYHALAQIFRENNSEDDPWVVALSDLQTDCYPLDRVQTNDNQNEIMLVHEEQLTSIISYSLSTTFYKKSLEKLIILIESQNKTDKHDITDNTVLFDRRSKYALSIGSEKSSSESTPVNSDIPNQNKIDQLEHSEFISSTSKGGSLVKDCTPSQIGFHINSVLPEESGYSNGTAQLLNDSHVPRLEMLMLSASKTHVKHRFADVDAHGNTTCKFVCHAYWAAQFSAIRKAYFGDNTNDEVVFLRSLSMVRPWNAQGGKSGATFLKTTDGRFVVKRITRTELQMFLEYAPAYFEYQYNTLFKKYATVLVKVLGVFQIGSHNRITGRRVMEQVVIMQNLFYERSIRLVFDLKGSTRSRYTRIASTPELKSTLPNMDSSPSSRVVQSAAEAQPVLLDENFLEFSQGKPLPIRDTSRQFFTNAVLNDTLFLSLINVVDYSILVGIDEEQRHLFVGIIDYMRQYDIIKKVERMGKSVGMIAGQAEPTVIQPPNYKNRFQAAMHRYFMMVPDKLTPFRMGWANTVSTHDDS</sequence>
<dbReference type="InterPro" id="IPR002423">
    <property type="entry name" value="Cpn60/GroEL/TCP-1"/>
</dbReference>
<dbReference type="SUPFAM" id="SSF56104">
    <property type="entry name" value="SAICAR synthase-like"/>
    <property type="match status" value="1"/>
</dbReference>
<dbReference type="SMART" id="SM00330">
    <property type="entry name" value="PIPKc"/>
    <property type="match status" value="1"/>
</dbReference>
<dbReference type="GO" id="GO:0046854">
    <property type="term" value="P:phosphatidylinositol phosphate biosynthetic process"/>
    <property type="evidence" value="ECO:0007669"/>
    <property type="project" value="TreeGrafter"/>
</dbReference>
<dbReference type="Gene3D" id="3.30.40.10">
    <property type="entry name" value="Zinc/RING finger domain, C3HC4 (zinc finger)"/>
    <property type="match status" value="1"/>
</dbReference>
<dbReference type="GO" id="GO:0005524">
    <property type="term" value="F:ATP binding"/>
    <property type="evidence" value="ECO:0007669"/>
    <property type="project" value="UniProtKB-UniRule"/>
</dbReference>
<dbReference type="InterPro" id="IPR017455">
    <property type="entry name" value="Znf_FYVE-rel"/>
</dbReference>
<keyword evidence="6 10" id="KW-0418">Kinase</keyword>
<dbReference type="SUPFAM" id="SSF52029">
    <property type="entry name" value="GroEL apical domain-like"/>
    <property type="match status" value="1"/>
</dbReference>
<dbReference type="FunFam" id="3.30.810.10:FF:000001">
    <property type="entry name" value="1-phosphatidylinositol 3-phosphate 5-kinase FAB1"/>
    <property type="match status" value="1"/>
</dbReference>
<dbReference type="Pfam" id="PF01504">
    <property type="entry name" value="PIP5K"/>
    <property type="match status" value="1"/>
</dbReference>
<keyword evidence="3" id="KW-0479">Metal-binding</keyword>
<evidence type="ECO:0000256" key="1">
    <source>
        <dbReference type="ARBA" id="ARBA00012009"/>
    </source>
</evidence>
<evidence type="ECO:0000256" key="4">
    <source>
        <dbReference type="ARBA" id="ARBA00022741"/>
    </source>
</evidence>
<evidence type="ECO:0000256" key="6">
    <source>
        <dbReference type="ARBA" id="ARBA00022777"/>
    </source>
</evidence>
<dbReference type="PANTHER" id="PTHR45748:SF7">
    <property type="entry name" value="1-PHOSPHATIDYLINOSITOL 3-PHOSPHATE 5-KINASE-RELATED"/>
    <property type="match status" value="1"/>
</dbReference>
<feature type="region of interest" description="Disordered" evidence="11">
    <location>
        <begin position="1189"/>
        <end position="1212"/>
    </location>
</feature>
<evidence type="ECO:0000256" key="11">
    <source>
        <dbReference type="SAM" id="MobiDB-lite"/>
    </source>
</evidence>
<dbReference type="InterPro" id="IPR013083">
    <property type="entry name" value="Znf_RING/FYVE/PHD"/>
</dbReference>
<keyword evidence="8 10" id="KW-0067">ATP-binding</keyword>
<dbReference type="Gene3D" id="3.30.800.10">
    <property type="entry name" value="Phosphatidylinositol Phosphate Kinase II Beta"/>
    <property type="match status" value="1"/>
</dbReference>
<dbReference type="InterPro" id="IPR027483">
    <property type="entry name" value="PInositol-4-P-4/5-kinase_C_sf"/>
</dbReference>
<evidence type="ECO:0000259" key="12">
    <source>
        <dbReference type="PROSITE" id="PS50178"/>
    </source>
</evidence>
<dbReference type="InterPro" id="IPR027409">
    <property type="entry name" value="GroEL-like_apical_dom_sf"/>
</dbReference>
<dbReference type="SUPFAM" id="SSF57903">
    <property type="entry name" value="FYVE/PHD zinc finger"/>
    <property type="match status" value="1"/>
</dbReference>
<evidence type="ECO:0000256" key="9">
    <source>
        <dbReference type="PROSITE-ProRule" id="PRU00091"/>
    </source>
</evidence>
<dbReference type="Gene3D" id="3.50.7.10">
    <property type="entry name" value="GroEL"/>
    <property type="match status" value="1"/>
</dbReference>
<dbReference type="Pfam" id="PF01363">
    <property type="entry name" value="FYVE"/>
    <property type="match status" value="1"/>
</dbReference>
<proteinExistence type="predicted"/>
<evidence type="ECO:0000256" key="5">
    <source>
        <dbReference type="ARBA" id="ARBA00022771"/>
    </source>
</evidence>
<name>A0A7S3NNB9_9STRA</name>
<dbReference type="PROSITE" id="PS51455">
    <property type="entry name" value="PIPK"/>
    <property type="match status" value="1"/>
</dbReference>
<evidence type="ECO:0000313" key="14">
    <source>
        <dbReference type="EMBL" id="CAE0368557.1"/>
    </source>
</evidence>
<evidence type="ECO:0000259" key="13">
    <source>
        <dbReference type="PROSITE" id="PS51455"/>
    </source>
</evidence>
<evidence type="ECO:0000256" key="8">
    <source>
        <dbReference type="ARBA" id="ARBA00022840"/>
    </source>
</evidence>
<dbReference type="SMART" id="SM00064">
    <property type="entry name" value="FYVE"/>
    <property type="match status" value="1"/>
</dbReference>
<gene>
    <name evidence="14" type="ORF">ALAG00032_LOCUS9320</name>
</gene>
<dbReference type="InterPro" id="IPR027484">
    <property type="entry name" value="PInositol-4-P-5-kinase_N"/>
</dbReference>
<keyword evidence="4 10" id="KW-0547">Nucleotide-binding</keyword>
<accession>A0A7S3NNB9</accession>
<keyword evidence="7" id="KW-0862">Zinc</keyword>
<feature type="compositionally biased region" description="Basic and acidic residues" evidence="11">
    <location>
        <begin position="9"/>
        <end position="25"/>
    </location>
</feature>
<dbReference type="InterPro" id="IPR000306">
    <property type="entry name" value="Znf_FYVE"/>
</dbReference>
<keyword evidence="2 10" id="KW-0808">Transferase</keyword>
<feature type="region of interest" description="Disordered" evidence="11">
    <location>
        <begin position="1"/>
        <end position="33"/>
    </location>
</feature>
<organism evidence="14">
    <name type="scientific">Aureoumbra lagunensis</name>
    <dbReference type="NCBI Taxonomy" id="44058"/>
    <lineage>
        <taxon>Eukaryota</taxon>
        <taxon>Sar</taxon>
        <taxon>Stramenopiles</taxon>
        <taxon>Ochrophyta</taxon>
        <taxon>Pelagophyceae</taxon>
        <taxon>Pelagomonadales</taxon>
        <taxon>Aureoumbra</taxon>
    </lineage>
</organism>
<dbReference type="EC" id="2.7.1.150" evidence="1"/>
<feature type="domain" description="FYVE-type" evidence="12">
    <location>
        <begin position="177"/>
        <end position="237"/>
    </location>
</feature>
<dbReference type="InterPro" id="IPR044769">
    <property type="entry name" value="PIKfyve_PIPKc"/>
</dbReference>
<evidence type="ECO:0000256" key="7">
    <source>
        <dbReference type="ARBA" id="ARBA00022833"/>
    </source>
</evidence>
<keyword evidence="5 9" id="KW-0863">Zinc-finger</keyword>
<dbReference type="GO" id="GO:0000285">
    <property type="term" value="F:1-phosphatidylinositol-3-phosphate 5-kinase activity"/>
    <property type="evidence" value="ECO:0007669"/>
    <property type="project" value="UniProtKB-EC"/>
</dbReference>
<dbReference type="FunFam" id="3.50.7.10:FF:000007">
    <property type="entry name" value="1-phosphatidylinositol 3-phosphate 5-kinase isoform X1"/>
    <property type="match status" value="1"/>
</dbReference>
<feature type="domain" description="PIPK" evidence="13">
    <location>
        <begin position="1375"/>
        <end position="1725"/>
    </location>
</feature>
<feature type="compositionally biased region" description="Basic and acidic residues" evidence="11">
    <location>
        <begin position="1198"/>
        <end position="1212"/>
    </location>
</feature>
<feature type="compositionally biased region" description="Low complexity" evidence="11">
    <location>
        <begin position="255"/>
        <end position="267"/>
    </location>
</feature>
<dbReference type="PROSITE" id="PS50178">
    <property type="entry name" value="ZF_FYVE"/>
    <property type="match status" value="1"/>
</dbReference>
<protein>
    <recommendedName>
        <fullName evidence="1">1-phosphatidylinositol-3-phosphate 5-kinase</fullName>
        <ecNumber evidence="1">2.7.1.150</ecNumber>
    </recommendedName>
</protein>
<dbReference type="GO" id="GO:0008270">
    <property type="term" value="F:zinc ion binding"/>
    <property type="evidence" value="ECO:0007669"/>
    <property type="project" value="UniProtKB-KW"/>
</dbReference>
<dbReference type="InterPro" id="IPR011011">
    <property type="entry name" value="Znf_FYVE_PHD"/>
</dbReference>
<dbReference type="GO" id="GO:0010008">
    <property type="term" value="C:endosome membrane"/>
    <property type="evidence" value="ECO:0007669"/>
    <property type="project" value="TreeGrafter"/>
</dbReference>
<dbReference type="CDD" id="cd17300">
    <property type="entry name" value="PIPKc_PIKfyve"/>
    <property type="match status" value="1"/>
</dbReference>
<evidence type="ECO:0000256" key="3">
    <source>
        <dbReference type="ARBA" id="ARBA00022723"/>
    </source>
</evidence>
<dbReference type="InterPro" id="IPR027410">
    <property type="entry name" value="TCP-1-like_intermed_sf"/>
</dbReference>